<feature type="domain" description="HTH cro/C1-type" evidence="1">
    <location>
        <begin position="40"/>
        <end position="86"/>
    </location>
</feature>
<evidence type="ECO:0000313" key="2">
    <source>
        <dbReference type="EMBL" id="MDI2594892.1"/>
    </source>
</evidence>
<dbReference type="InterPro" id="IPR041413">
    <property type="entry name" value="MLTR_LBD"/>
</dbReference>
<dbReference type="Pfam" id="PF13560">
    <property type="entry name" value="HTH_31"/>
    <property type="match status" value="1"/>
</dbReference>
<dbReference type="PANTHER" id="PTHR35010">
    <property type="entry name" value="BLL4672 PROTEIN-RELATED"/>
    <property type="match status" value="1"/>
</dbReference>
<reference evidence="2 3" key="1">
    <citation type="submission" date="2023-02" db="EMBL/GenBank/DDBJ databases">
        <title>Pseudomonas chrutzelriedensis sp. nov., a potently antifungal strain isolated from moss.</title>
        <authorList>
            <person name="Schnyder A."/>
            <person name="Kalawong R."/>
            <person name="Eberl L."/>
            <person name="Agnoli K."/>
        </authorList>
    </citation>
    <scope>NUCLEOTIDE SEQUENCE [LARGE SCALE GENOMIC DNA]</scope>
    <source>
        <strain evidence="2 3">681</strain>
    </source>
</reference>
<dbReference type="InterPro" id="IPR010982">
    <property type="entry name" value="Lambda_DNA-bd_dom_sf"/>
</dbReference>
<dbReference type="PROSITE" id="PS50943">
    <property type="entry name" value="HTH_CROC1"/>
    <property type="match status" value="1"/>
</dbReference>
<keyword evidence="3" id="KW-1185">Reference proteome</keyword>
<dbReference type="Gene3D" id="1.10.260.40">
    <property type="entry name" value="lambda repressor-like DNA-binding domains"/>
    <property type="match status" value="1"/>
</dbReference>
<name>A0ABT6QVF6_9PSED</name>
<dbReference type="CDD" id="cd00093">
    <property type="entry name" value="HTH_XRE"/>
    <property type="match status" value="1"/>
</dbReference>
<dbReference type="InterPro" id="IPR001387">
    <property type="entry name" value="Cro/C1-type_HTH"/>
</dbReference>
<dbReference type="Proteomes" id="UP001159100">
    <property type="component" value="Unassembled WGS sequence"/>
</dbReference>
<sequence length="278" mass="31460">MNTDIGKNDLGEFLRARRAELEPTQVGLPAAVGRPRRVPGLRREEVALLAGISVDYYTRLEQGRLSPSKSALAAVARSLRLQEDDSNYLYRLARLGRTVPDEQRRQQVGPQTRRLLDSLQGVPAVVIGRYMDVLAWNPLAAALYTDFSTVPIEQRNLIRLSFVDPVFRGLYADWESNGRSCVAFLRMDTARHPDDPRLASLIGELSMRDADFRRWWATHLVASPTCGSKTFLHAEVGRMTLDWQMLSCTEEAEQFLLVYTAEPDSEAWQRLKGLEAKK</sequence>
<accession>A0ABT6QVF6</accession>
<dbReference type="EMBL" id="JARBWL010000002">
    <property type="protein sequence ID" value="MDI2594892.1"/>
    <property type="molecule type" value="Genomic_DNA"/>
</dbReference>
<comment type="caution">
    <text evidence="2">The sequence shown here is derived from an EMBL/GenBank/DDBJ whole genome shotgun (WGS) entry which is preliminary data.</text>
</comment>
<evidence type="ECO:0000259" key="1">
    <source>
        <dbReference type="PROSITE" id="PS50943"/>
    </source>
</evidence>
<proteinExistence type="predicted"/>
<dbReference type="SUPFAM" id="SSF47413">
    <property type="entry name" value="lambda repressor-like DNA-binding domains"/>
    <property type="match status" value="1"/>
</dbReference>
<evidence type="ECO:0000313" key="3">
    <source>
        <dbReference type="Proteomes" id="UP001159100"/>
    </source>
</evidence>
<dbReference type="PANTHER" id="PTHR35010:SF2">
    <property type="entry name" value="BLL4672 PROTEIN"/>
    <property type="match status" value="1"/>
</dbReference>
<organism evidence="2 3">
    <name type="scientific">Pseudomonas fungipugnans</name>
    <dbReference type="NCBI Taxonomy" id="3024217"/>
    <lineage>
        <taxon>Bacteria</taxon>
        <taxon>Pseudomonadati</taxon>
        <taxon>Pseudomonadota</taxon>
        <taxon>Gammaproteobacteria</taxon>
        <taxon>Pseudomonadales</taxon>
        <taxon>Pseudomonadaceae</taxon>
        <taxon>Pseudomonas</taxon>
    </lineage>
</organism>
<dbReference type="Pfam" id="PF17765">
    <property type="entry name" value="MLTR_LBD"/>
    <property type="match status" value="1"/>
</dbReference>
<protein>
    <submittedName>
        <fullName evidence="2">Helix-turn-helix domain-containing protein</fullName>
    </submittedName>
</protein>
<dbReference type="SMART" id="SM00530">
    <property type="entry name" value="HTH_XRE"/>
    <property type="match status" value="1"/>
</dbReference>
<dbReference type="RefSeq" id="WP_282317047.1">
    <property type="nucleotide sequence ID" value="NZ_JARBWL010000002.1"/>
</dbReference>
<dbReference type="Gene3D" id="3.30.450.180">
    <property type="match status" value="1"/>
</dbReference>
<gene>
    <name evidence="2" type="ORF">POF45_26175</name>
</gene>